<dbReference type="PANTHER" id="PTHR30363:SF44">
    <property type="entry name" value="AGA OPERON TRANSCRIPTIONAL REPRESSOR-RELATED"/>
    <property type="match status" value="1"/>
</dbReference>
<sequence length="260" mass="28673">MPNYPIKNMQKRHERIVDLLRQHESCNVSVLAQELGVSTVTIRHDLDELEQSGCIRRSYGRATLSQNFSFELEFREKENIRSESKQLIARRAADLVEDGDSIVVDSGSTVALLARYIGSNKKITLMTNALNLASELVADPRFTVMMTGGTLRADSYSLCGPEAEQAVKLHHFNKLFIGADGIDLLAGVSTTNAQDAQLNRAMLAACDQIILLSDSSKFGKRSFCVICKMPQVDILVTDSGISDEYRQALTQMGVTVIVAE</sequence>
<evidence type="ECO:0000313" key="7">
    <source>
        <dbReference type="Proteomes" id="UP000295794"/>
    </source>
</evidence>
<organism evidence="4 6">
    <name type="scientific">Iodobacter fluviatilis</name>
    <dbReference type="NCBI Taxonomy" id="537"/>
    <lineage>
        <taxon>Bacteria</taxon>
        <taxon>Pseudomonadati</taxon>
        <taxon>Pseudomonadota</taxon>
        <taxon>Betaproteobacteria</taxon>
        <taxon>Neisseriales</taxon>
        <taxon>Chitinibacteraceae</taxon>
        <taxon>Iodobacter</taxon>
    </lineage>
</organism>
<dbReference type="OrthoDB" id="9814815at2"/>
<evidence type="ECO:0000313" key="4">
    <source>
        <dbReference type="EMBL" id="STQ90620.1"/>
    </source>
</evidence>
<keyword evidence="7" id="KW-1185">Reference proteome</keyword>
<dbReference type="PROSITE" id="PS51000">
    <property type="entry name" value="HTH_DEOR_2"/>
    <property type="match status" value="1"/>
</dbReference>
<evidence type="ECO:0000313" key="6">
    <source>
        <dbReference type="Proteomes" id="UP000255108"/>
    </source>
</evidence>
<dbReference type="PANTHER" id="PTHR30363">
    <property type="entry name" value="HTH-TYPE TRANSCRIPTIONAL REGULATOR SRLR-RELATED"/>
    <property type="match status" value="1"/>
</dbReference>
<dbReference type="InterPro" id="IPR047779">
    <property type="entry name" value="AgaR-like"/>
</dbReference>
<dbReference type="InterPro" id="IPR036390">
    <property type="entry name" value="WH_DNA-bd_sf"/>
</dbReference>
<dbReference type="Pfam" id="PF00455">
    <property type="entry name" value="DeoRC"/>
    <property type="match status" value="1"/>
</dbReference>
<keyword evidence="1" id="KW-0805">Transcription regulation</keyword>
<dbReference type="SMART" id="SM01134">
    <property type="entry name" value="DeoRC"/>
    <property type="match status" value="1"/>
</dbReference>
<dbReference type="InterPro" id="IPR001034">
    <property type="entry name" value="DeoR_HTH"/>
</dbReference>
<dbReference type="SUPFAM" id="SSF100950">
    <property type="entry name" value="NagB/RpiA/CoA transferase-like"/>
    <property type="match status" value="1"/>
</dbReference>
<dbReference type="InterPro" id="IPR036388">
    <property type="entry name" value="WH-like_DNA-bd_sf"/>
</dbReference>
<evidence type="ECO:0000259" key="3">
    <source>
        <dbReference type="PROSITE" id="PS51000"/>
    </source>
</evidence>
<dbReference type="RefSeq" id="WP_115226913.1">
    <property type="nucleotide sequence ID" value="NZ_CAWOLO010000002.1"/>
</dbReference>
<feature type="domain" description="HTH deoR-type" evidence="3">
    <location>
        <begin position="9"/>
        <end position="64"/>
    </location>
</feature>
<dbReference type="Proteomes" id="UP000295794">
    <property type="component" value="Unassembled WGS sequence"/>
</dbReference>
<dbReference type="EMBL" id="UGHR01000001">
    <property type="protein sequence ID" value="STQ90620.1"/>
    <property type="molecule type" value="Genomic_DNA"/>
</dbReference>
<evidence type="ECO:0000313" key="5">
    <source>
        <dbReference type="EMBL" id="TCU89251.1"/>
    </source>
</evidence>
<proteinExistence type="predicted"/>
<dbReference type="Proteomes" id="UP000255108">
    <property type="component" value="Unassembled WGS sequence"/>
</dbReference>
<dbReference type="InterPro" id="IPR014036">
    <property type="entry name" value="DeoR-like_C"/>
</dbReference>
<evidence type="ECO:0000256" key="2">
    <source>
        <dbReference type="ARBA" id="ARBA00023163"/>
    </source>
</evidence>
<reference evidence="5 7" key="2">
    <citation type="submission" date="2019-03" db="EMBL/GenBank/DDBJ databases">
        <title>Genomic Encyclopedia of Type Strains, Phase IV (KMG-IV): sequencing the most valuable type-strain genomes for metagenomic binning, comparative biology and taxonomic classification.</title>
        <authorList>
            <person name="Goeker M."/>
        </authorList>
    </citation>
    <scope>NUCLEOTIDE SEQUENCE [LARGE SCALE GENOMIC DNA]</scope>
    <source>
        <strain evidence="5 7">DSM 3764</strain>
    </source>
</reference>
<dbReference type="AlphaFoldDB" id="A0A377Q795"/>
<protein>
    <submittedName>
        <fullName evidence="5">DeoR family transcriptional regulator</fullName>
    </submittedName>
    <submittedName>
        <fullName evidence="4">HTH-type transcriptional repressor glcR</fullName>
    </submittedName>
</protein>
<gene>
    <name evidence="4" type="primary">glcR</name>
    <name evidence="5" type="ORF">EV682_102163</name>
    <name evidence="4" type="ORF">NCTC11159_01687</name>
</gene>
<dbReference type="EMBL" id="SMBT01000002">
    <property type="protein sequence ID" value="TCU89251.1"/>
    <property type="molecule type" value="Genomic_DNA"/>
</dbReference>
<keyword evidence="2" id="KW-0804">Transcription</keyword>
<dbReference type="Gene3D" id="1.10.10.10">
    <property type="entry name" value="Winged helix-like DNA-binding domain superfamily/Winged helix DNA-binding domain"/>
    <property type="match status" value="1"/>
</dbReference>
<accession>A0A377Q795</accession>
<dbReference type="Gene3D" id="3.40.50.1360">
    <property type="match status" value="1"/>
</dbReference>
<dbReference type="SMART" id="SM00420">
    <property type="entry name" value="HTH_DEOR"/>
    <property type="match status" value="1"/>
</dbReference>
<reference evidence="4 6" key="1">
    <citation type="submission" date="2018-06" db="EMBL/GenBank/DDBJ databases">
        <authorList>
            <consortium name="Pathogen Informatics"/>
            <person name="Doyle S."/>
        </authorList>
    </citation>
    <scope>NUCLEOTIDE SEQUENCE [LARGE SCALE GENOMIC DNA]</scope>
    <source>
        <strain evidence="4 6">NCTC11159</strain>
    </source>
</reference>
<dbReference type="GO" id="GO:0003700">
    <property type="term" value="F:DNA-binding transcription factor activity"/>
    <property type="evidence" value="ECO:0007669"/>
    <property type="project" value="InterPro"/>
</dbReference>
<dbReference type="SUPFAM" id="SSF46785">
    <property type="entry name" value="Winged helix' DNA-binding domain"/>
    <property type="match status" value="1"/>
</dbReference>
<dbReference type="InterPro" id="IPR050313">
    <property type="entry name" value="Carb_Metab_HTH_regulators"/>
</dbReference>
<dbReference type="NCBIfam" id="NF040755">
    <property type="entry name" value="AgaR"/>
    <property type="match status" value="1"/>
</dbReference>
<dbReference type="Pfam" id="PF08220">
    <property type="entry name" value="HTH_DeoR"/>
    <property type="match status" value="1"/>
</dbReference>
<dbReference type="InterPro" id="IPR037171">
    <property type="entry name" value="NagB/RpiA_transferase-like"/>
</dbReference>
<name>A0A377Q795_9NEIS</name>
<evidence type="ECO:0000256" key="1">
    <source>
        <dbReference type="ARBA" id="ARBA00023015"/>
    </source>
</evidence>